<keyword evidence="1" id="KW-0472">Membrane</keyword>
<accession>A0A6C0F0Q2</accession>
<dbReference type="EMBL" id="MN738995">
    <property type="protein sequence ID" value="QHT34243.1"/>
    <property type="molecule type" value="Genomic_DNA"/>
</dbReference>
<protein>
    <submittedName>
        <fullName evidence="2">Uncharacterized protein</fullName>
    </submittedName>
</protein>
<name>A0A6C0F0Q2_9ZZZZ</name>
<feature type="transmembrane region" description="Helical" evidence="1">
    <location>
        <begin position="6"/>
        <end position="25"/>
    </location>
</feature>
<keyword evidence="1" id="KW-0812">Transmembrane</keyword>
<keyword evidence="1" id="KW-1133">Transmembrane helix</keyword>
<evidence type="ECO:0000256" key="1">
    <source>
        <dbReference type="SAM" id="Phobius"/>
    </source>
</evidence>
<sequence length="85" mass="9898">MLSNLVIFIIIIIILFILSYIYTTLSYNSIYSNTYLETFEGIDKTKLWGSVFLDNLPIQITSLTNPPILYDSKRIELIKYNDVIL</sequence>
<proteinExistence type="predicted"/>
<reference evidence="2" key="1">
    <citation type="journal article" date="2020" name="Nature">
        <title>Giant virus diversity and host interactions through global metagenomics.</title>
        <authorList>
            <person name="Schulz F."/>
            <person name="Roux S."/>
            <person name="Paez-Espino D."/>
            <person name="Jungbluth S."/>
            <person name="Walsh D.A."/>
            <person name="Denef V.J."/>
            <person name="McMahon K.D."/>
            <person name="Konstantinidis K.T."/>
            <person name="Eloe-Fadrosh E.A."/>
            <person name="Kyrpides N.C."/>
            <person name="Woyke T."/>
        </authorList>
    </citation>
    <scope>NUCLEOTIDE SEQUENCE</scope>
    <source>
        <strain evidence="2">GVMAG-M-3300009161-52</strain>
    </source>
</reference>
<dbReference type="AlphaFoldDB" id="A0A6C0F0Q2"/>
<organism evidence="2">
    <name type="scientific">viral metagenome</name>
    <dbReference type="NCBI Taxonomy" id="1070528"/>
    <lineage>
        <taxon>unclassified sequences</taxon>
        <taxon>metagenomes</taxon>
        <taxon>organismal metagenomes</taxon>
    </lineage>
</organism>
<evidence type="ECO:0000313" key="2">
    <source>
        <dbReference type="EMBL" id="QHT34243.1"/>
    </source>
</evidence>